<keyword evidence="9" id="KW-1185">Reference proteome</keyword>
<accession>A0A0B6S7X1</accession>
<evidence type="ECO:0000313" key="8">
    <source>
        <dbReference type="EMBL" id="AJK49350.1"/>
    </source>
</evidence>
<dbReference type="EC" id="2.6.1.57" evidence="8"/>
<feature type="domain" description="Aminotransferase class I/classII large" evidence="7">
    <location>
        <begin position="27"/>
        <end position="392"/>
    </location>
</feature>
<keyword evidence="4 8" id="KW-0032">Aminotransferase</keyword>
<reference evidence="8 9" key="2">
    <citation type="journal article" date="2016" name="Appl. Microbiol. Biotechnol.">
        <title>Mutations improving production and secretion of extracellular lipase by Burkholderia glumae PG1.</title>
        <authorList>
            <person name="Knapp A."/>
            <person name="Voget S."/>
            <person name="Gao R."/>
            <person name="Zaburannyi N."/>
            <person name="Krysciak D."/>
            <person name="Breuer M."/>
            <person name="Hauer B."/>
            <person name="Streit W.R."/>
            <person name="Muller R."/>
            <person name="Daniel R."/>
            <person name="Jaeger K.E."/>
        </authorList>
    </citation>
    <scope>NUCLEOTIDE SEQUENCE [LARGE SCALE GENOMIC DNA]</scope>
    <source>
        <strain evidence="8 9">PG1</strain>
    </source>
</reference>
<organism evidence="8 9">
    <name type="scientific">Burkholderia plantarii</name>
    <dbReference type="NCBI Taxonomy" id="41899"/>
    <lineage>
        <taxon>Bacteria</taxon>
        <taxon>Pseudomonadati</taxon>
        <taxon>Pseudomonadota</taxon>
        <taxon>Betaproteobacteria</taxon>
        <taxon>Burkholderiales</taxon>
        <taxon>Burkholderiaceae</taxon>
        <taxon>Burkholderia</taxon>
    </lineage>
</organism>
<keyword evidence="6" id="KW-0663">Pyridoxal phosphate</keyword>
<evidence type="ECO:0000256" key="5">
    <source>
        <dbReference type="ARBA" id="ARBA00022679"/>
    </source>
</evidence>
<evidence type="ECO:0000256" key="3">
    <source>
        <dbReference type="ARBA" id="ARBA00011738"/>
    </source>
</evidence>
<dbReference type="AlphaFoldDB" id="A0A0B6S7X1"/>
<evidence type="ECO:0000256" key="2">
    <source>
        <dbReference type="ARBA" id="ARBA00007441"/>
    </source>
</evidence>
<proteinExistence type="inferred from homology"/>
<dbReference type="Pfam" id="PF00155">
    <property type="entry name" value="Aminotran_1_2"/>
    <property type="match status" value="1"/>
</dbReference>
<dbReference type="InterPro" id="IPR000796">
    <property type="entry name" value="Asp_trans"/>
</dbReference>
<comment type="similarity">
    <text evidence="2">Belongs to the class-I pyridoxal-phosphate-dependent aminotransferase family.</text>
</comment>
<evidence type="ECO:0000256" key="1">
    <source>
        <dbReference type="ARBA" id="ARBA00001933"/>
    </source>
</evidence>
<comment type="cofactor">
    <cofactor evidence="1">
        <name>pyridoxal 5'-phosphate</name>
        <dbReference type="ChEBI" id="CHEBI:597326"/>
    </cofactor>
</comment>
<dbReference type="Gene3D" id="3.40.640.10">
    <property type="entry name" value="Type I PLP-dependent aspartate aminotransferase-like (Major domain)"/>
    <property type="match status" value="1"/>
</dbReference>
<evidence type="ECO:0000313" key="9">
    <source>
        <dbReference type="Proteomes" id="UP000031838"/>
    </source>
</evidence>
<dbReference type="GO" id="GO:0004838">
    <property type="term" value="F:L-tyrosine-2-oxoglutarate transaminase activity"/>
    <property type="evidence" value="ECO:0007669"/>
    <property type="project" value="TreeGrafter"/>
</dbReference>
<dbReference type="Proteomes" id="UP000031838">
    <property type="component" value="Chromosome 2"/>
</dbReference>
<dbReference type="InterPro" id="IPR015422">
    <property type="entry name" value="PyrdxlP-dep_Trfase_small"/>
</dbReference>
<dbReference type="SUPFAM" id="SSF53383">
    <property type="entry name" value="PLP-dependent transferases"/>
    <property type="match status" value="1"/>
</dbReference>
<protein>
    <submittedName>
        <fullName evidence="8">Aromatic-amino-acid aminotransferase TyrB</fullName>
        <ecNumber evidence="8">2.6.1.57</ecNumber>
    </submittedName>
</protein>
<dbReference type="GO" id="GO:0005829">
    <property type="term" value="C:cytosol"/>
    <property type="evidence" value="ECO:0007669"/>
    <property type="project" value="TreeGrafter"/>
</dbReference>
<dbReference type="CDD" id="cd00609">
    <property type="entry name" value="AAT_like"/>
    <property type="match status" value="1"/>
</dbReference>
<dbReference type="HOGENOM" id="CLU_032440_1_2_4"/>
<dbReference type="GO" id="GO:0042802">
    <property type="term" value="F:identical protein binding"/>
    <property type="evidence" value="ECO:0007669"/>
    <property type="project" value="TreeGrafter"/>
</dbReference>
<dbReference type="EMBL" id="CP002581">
    <property type="protein sequence ID" value="AJK49350.1"/>
    <property type="molecule type" value="Genomic_DNA"/>
</dbReference>
<name>A0A0B6S7X1_BURPL</name>
<dbReference type="FunFam" id="3.90.1150.10:FF:000001">
    <property type="entry name" value="Aspartate aminotransferase"/>
    <property type="match status" value="1"/>
</dbReference>
<comment type="subunit">
    <text evidence="3">Homodimer.</text>
</comment>
<dbReference type="PANTHER" id="PTHR11879">
    <property type="entry name" value="ASPARTATE AMINOTRANSFERASE"/>
    <property type="match status" value="1"/>
</dbReference>
<gene>
    <name evidence="8" type="primary">tyrB</name>
    <name evidence="8" type="ORF">BGL_2c12810</name>
</gene>
<dbReference type="GO" id="GO:0033585">
    <property type="term" value="P:L-phenylalanine biosynthetic process from chorismate via phenylpyruvate"/>
    <property type="evidence" value="ECO:0007669"/>
    <property type="project" value="TreeGrafter"/>
</dbReference>
<evidence type="ECO:0000259" key="7">
    <source>
        <dbReference type="Pfam" id="PF00155"/>
    </source>
</evidence>
<dbReference type="FunFam" id="3.40.640.10:FF:000015">
    <property type="entry name" value="Aspartate aminotransferase"/>
    <property type="match status" value="1"/>
</dbReference>
<sequence>MFEHIDAFPGDPILSLNENFQHDPRERKVNLSIGIYFDEAGRIPVMGAVREAERQLAASVGPKPYLPMAGIAGYRDAVQTLVFGKDCAVRDAGRIATVQTVGGSGALKVGADFIKRYFPDTPIWVSDPSWENHRFVFERSGLKVETYPYYDEATGGLRFEAMLAALDALPARSAVLLHACCHNPTGVDLDDAQWLKVIDVLQARELLPFIDMAYQGFGAGLDADAFAVRELARRGMPALVATSFSKNFSIYGERCGSLSVICDDAAIAERVLGQLASNVRAIYSNPPTQGAKIVTAVLGSPELRAQWEEELASMCRRIARMRTAIHDGLREHVPAEALSRYVKQRGMFTYSGLTGTQVDVLREKYGVYILRSGRMCVAGLNESNVSIVADAIGEVIASGV</sequence>
<evidence type="ECO:0000256" key="6">
    <source>
        <dbReference type="ARBA" id="ARBA00022898"/>
    </source>
</evidence>
<dbReference type="PANTHER" id="PTHR11879:SF37">
    <property type="entry name" value="AROMATIC-AMINO-ACID AMINOTRANSFERASE"/>
    <property type="match status" value="1"/>
</dbReference>
<reference evidence="9" key="1">
    <citation type="submission" date="2011-03" db="EMBL/GenBank/DDBJ databases">
        <authorList>
            <person name="Voget S."/>
            <person name="Streit W.R."/>
            <person name="Jaeger K.E."/>
            <person name="Daniel R."/>
        </authorList>
    </citation>
    <scope>NUCLEOTIDE SEQUENCE [LARGE SCALE GENOMIC DNA]</scope>
    <source>
        <strain evidence="9">PG1</strain>
    </source>
</reference>
<dbReference type="Gene3D" id="3.90.1150.10">
    <property type="entry name" value="Aspartate Aminotransferase, domain 1"/>
    <property type="match status" value="1"/>
</dbReference>
<keyword evidence="5 8" id="KW-0808">Transferase</keyword>
<dbReference type="InterPro" id="IPR004839">
    <property type="entry name" value="Aminotransferase_I/II_large"/>
</dbReference>
<dbReference type="NCBIfam" id="NF006719">
    <property type="entry name" value="PRK09257.1"/>
    <property type="match status" value="1"/>
</dbReference>
<dbReference type="RefSeq" id="WP_042627816.1">
    <property type="nucleotide sequence ID" value="NZ_CP002581.1"/>
</dbReference>
<dbReference type="InterPro" id="IPR015424">
    <property type="entry name" value="PyrdxlP-dep_Trfase"/>
</dbReference>
<evidence type="ECO:0000256" key="4">
    <source>
        <dbReference type="ARBA" id="ARBA00022576"/>
    </source>
</evidence>
<dbReference type="InterPro" id="IPR015421">
    <property type="entry name" value="PyrdxlP-dep_Trfase_major"/>
</dbReference>
<dbReference type="PRINTS" id="PR00799">
    <property type="entry name" value="TRANSAMINASE"/>
</dbReference>
<dbReference type="GO" id="GO:0030170">
    <property type="term" value="F:pyridoxal phosphate binding"/>
    <property type="evidence" value="ECO:0007669"/>
    <property type="project" value="InterPro"/>
</dbReference>
<dbReference type="KEGG" id="bgp:BGL_2c12810"/>